<organism evidence="2 3">
    <name type="scientific">Blattamonas nauphoetae</name>
    <dbReference type="NCBI Taxonomy" id="2049346"/>
    <lineage>
        <taxon>Eukaryota</taxon>
        <taxon>Metamonada</taxon>
        <taxon>Preaxostyla</taxon>
        <taxon>Oxymonadida</taxon>
        <taxon>Blattamonas</taxon>
    </lineage>
</organism>
<comment type="caution">
    <text evidence="2">The sequence shown here is derived from an EMBL/GenBank/DDBJ whole genome shotgun (WGS) entry which is preliminary data.</text>
</comment>
<accession>A0ABQ9WTQ3</accession>
<evidence type="ECO:0000313" key="3">
    <source>
        <dbReference type="Proteomes" id="UP001281761"/>
    </source>
</evidence>
<evidence type="ECO:0000256" key="1">
    <source>
        <dbReference type="SAM" id="MobiDB-lite"/>
    </source>
</evidence>
<evidence type="ECO:0000313" key="2">
    <source>
        <dbReference type="EMBL" id="KAK2942891.1"/>
    </source>
</evidence>
<reference evidence="2 3" key="1">
    <citation type="journal article" date="2022" name="bioRxiv">
        <title>Genomics of Preaxostyla Flagellates Illuminates Evolutionary Transitions and the Path Towards Mitochondrial Loss.</title>
        <authorList>
            <person name="Novak L.V.F."/>
            <person name="Treitli S.C."/>
            <person name="Pyrih J."/>
            <person name="Halakuc P."/>
            <person name="Pipaliya S.V."/>
            <person name="Vacek V."/>
            <person name="Brzon O."/>
            <person name="Soukal P."/>
            <person name="Eme L."/>
            <person name="Dacks J.B."/>
            <person name="Karnkowska A."/>
            <person name="Elias M."/>
            <person name="Hampl V."/>
        </authorList>
    </citation>
    <scope>NUCLEOTIDE SEQUENCE [LARGE SCALE GENOMIC DNA]</scope>
    <source>
        <strain evidence="2">NAU3</strain>
        <tissue evidence="2">Gut</tissue>
    </source>
</reference>
<name>A0ABQ9WTQ3_9EUKA</name>
<dbReference type="Proteomes" id="UP001281761">
    <property type="component" value="Unassembled WGS sequence"/>
</dbReference>
<keyword evidence="3" id="KW-1185">Reference proteome</keyword>
<feature type="region of interest" description="Disordered" evidence="1">
    <location>
        <begin position="91"/>
        <end position="112"/>
    </location>
</feature>
<gene>
    <name evidence="2" type="ORF">BLNAU_22187</name>
</gene>
<protein>
    <submittedName>
        <fullName evidence="2">Uncharacterized protein</fullName>
    </submittedName>
</protein>
<proteinExistence type="predicted"/>
<dbReference type="EMBL" id="JARBJD010000376">
    <property type="protein sequence ID" value="KAK2942891.1"/>
    <property type="molecule type" value="Genomic_DNA"/>
</dbReference>
<sequence>MTPLVHSGTTLHDTSSGMEQHVAQLGVNCIARRLIRPNALPPLDSPLSTRTGVVVVGDVVGEHQVWEMQMSEEEQELLHLPRAWTEQLSGSAHSCDRRGAAPSDRLSAKEGADGLRTTATAVPLAHNVNFRK</sequence>